<keyword evidence="1" id="KW-0812">Transmembrane</keyword>
<protein>
    <submittedName>
        <fullName evidence="2">Positive regulator of sigma(E), RseC/MucC</fullName>
    </submittedName>
</protein>
<dbReference type="STRING" id="393762.SAMN05660472_01567"/>
<feature type="transmembrane region" description="Helical" evidence="1">
    <location>
        <begin position="65"/>
        <end position="95"/>
    </location>
</feature>
<evidence type="ECO:0000313" key="2">
    <source>
        <dbReference type="EMBL" id="SDK55686.1"/>
    </source>
</evidence>
<dbReference type="PIRSF" id="PIRSF004923">
    <property type="entry name" value="RseC"/>
    <property type="match status" value="1"/>
</dbReference>
<evidence type="ECO:0000256" key="1">
    <source>
        <dbReference type="SAM" id="Phobius"/>
    </source>
</evidence>
<sequence>MKQCGVITSVNDGMAKILMERHSSCGSCNACKMGKEDMKMEIEAINKANAQVGQRVEVSMEEQNLLAAAFIVYIIPLTALIIGVVLTSTLLTALGSGENDIYPALMGFIFMALTFVGIKKKEKDRKSNTKYIPVITAIVNNEMTEK</sequence>
<dbReference type="AlphaFoldDB" id="A0A1G9CVL5"/>
<dbReference type="PANTHER" id="PTHR35867">
    <property type="entry name" value="PROTEIN RSEC"/>
    <property type="match status" value="1"/>
</dbReference>
<dbReference type="Proteomes" id="UP000198718">
    <property type="component" value="Unassembled WGS sequence"/>
</dbReference>
<dbReference type="EMBL" id="FNFP01000002">
    <property type="protein sequence ID" value="SDK55686.1"/>
    <property type="molecule type" value="Genomic_DNA"/>
</dbReference>
<reference evidence="2 3" key="1">
    <citation type="submission" date="2016-10" db="EMBL/GenBank/DDBJ databases">
        <authorList>
            <person name="de Groot N.N."/>
        </authorList>
    </citation>
    <scope>NUCLEOTIDE SEQUENCE [LARGE SCALE GENOMIC DNA]</scope>
    <source>
        <strain evidence="2 3">DSM 18346</strain>
    </source>
</reference>
<keyword evidence="1" id="KW-0472">Membrane</keyword>
<dbReference type="Pfam" id="PF04246">
    <property type="entry name" value="RseC_MucC"/>
    <property type="match status" value="1"/>
</dbReference>
<keyword evidence="1" id="KW-1133">Transmembrane helix</keyword>
<proteinExistence type="predicted"/>
<feature type="transmembrane region" description="Helical" evidence="1">
    <location>
        <begin position="101"/>
        <end position="118"/>
    </location>
</feature>
<dbReference type="InterPro" id="IPR007359">
    <property type="entry name" value="SigmaE_reg_RseC_MucC"/>
</dbReference>
<dbReference type="InterPro" id="IPR026268">
    <property type="entry name" value="RseC"/>
</dbReference>
<evidence type="ECO:0000313" key="3">
    <source>
        <dbReference type="Proteomes" id="UP000198718"/>
    </source>
</evidence>
<accession>A0A1G9CVL5</accession>
<dbReference type="PANTHER" id="PTHR35867:SF1">
    <property type="entry name" value="PROTEIN RSEC"/>
    <property type="match status" value="1"/>
</dbReference>
<dbReference type="RefSeq" id="WP_090553037.1">
    <property type="nucleotide sequence ID" value="NZ_FNFP01000002.1"/>
</dbReference>
<dbReference type="OrthoDB" id="307768at2"/>
<keyword evidence="3" id="KW-1185">Reference proteome</keyword>
<name>A0A1G9CVL5_9FIRM</name>
<organism evidence="2 3">
    <name type="scientific">Natronincola ferrireducens</name>
    <dbReference type="NCBI Taxonomy" id="393762"/>
    <lineage>
        <taxon>Bacteria</taxon>
        <taxon>Bacillati</taxon>
        <taxon>Bacillota</taxon>
        <taxon>Clostridia</taxon>
        <taxon>Peptostreptococcales</taxon>
        <taxon>Natronincolaceae</taxon>
        <taxon>Natronincola</taxon>
    </lineage>
</organism>
<gene>
    <name evidence="2" type="ORF">SAMN05660472_01567</name>
</gene>